<proteinExistence type="predicted"/>
<dbReference type="PATRIC" id="fig|817.53.peg.1521"/>
<reference evidence="1" key="1">
    <citation type="book" date="2014" name="THE 24TH EUROPEAN CONGRESS OF CLINICAL MICROBIOLOGY AND INFECTIOUS DISEASES" publisher="ECCMID 2014" city="Barcelona, Spain">
        <title>Identification of resistance genes in three multidrug-resistant Bacteroides fragilis isolates by whole genome sequencing.</title>
        <editorList>
            <person name="Unknown"/>
            <person name="A."/>
        </editorList>
        <authorList>
            <person name="Sydenham T.V."/>
            <person name="Hasman H."/>
            <person name="Wang M."/>
            <person name="Soki J."/>
            <person name="Nagy E."/>
            <person name="Justesen U.S."/>
        </authorList>
    </citation>
    <scope>NUCLEOTIDE SEQUENCE</scope>
    <source>
        <strain evidence="1">DCMOUH0018B</strain>
    </source>
</reference>
<sequence length="93" mass="10844">MKRFNLSQIMKDAHRFYNSNSRMGRTFGECLKLAWRWAKDAIKFTEEREAKIKAMAANYKPAERTSHVEGGLTWFDCYNVNSKGYMGSQYCGD</sequence>
<name>A0A0I9SB05_BACFG</name>
<reference evidence="1" key="2">
    <citation type="submission" date="2014-07" db="EMBL/GenBank/DDBJ databases">
        <title>Genetics and epidemiology of antimicrobial resistance in B. fragilis group.</title>
        <authorList>
            <person name="Sydenham T.V."/>
            <person name="Hasman H."/>
            <person name="Kemp M."/>
            <person name="Justesen U.S."/>
        </authorList>
    </citation>
    <scope>NUCLEOTIDE SEQUENCE [LARGE SCALE GENOMIC DNA]</scope>
    <source>
        <strain evidence="1">DCMOUH0018B</strain>
    </source>
</reference>
<protein>
    <submittedName>
        <fullName evidence="1">Uncharacterized protein</fullName>
    </submittedName>
</protein>
<dbReference type="RefSeq" id="WP_044300055.1">
    <property type="nucleotide sequence ID" value="NZ_CAEUHN010000012.1"/>
</dbReference>
<dbReference type="AlphaFoldDB" id="A0A0I9SB05"/>
<dbReference type="EMBL" id="JMZZ02000103">
    <property type="protein sequence ID" value="KFX75262.1"/>
    <property type="molecule type" value="Genomic_DNA"/>
</dbReference>
<gene>
    <name evidence="1" type="ORF">EE52_0207345</name>
</gene>
<comment type="caution">
    <text evidence="1">The sequence shown here is derived from an EMBL/GenBank/DDBJ whole genome shotgun (WGS) entry which is preliminary data.</text>
</comment>
<evidence type="ECO:0000313" key="1">
    <source>
        <dbReference type="EMBL" id="KFX75262.1"/>
    </source>
</evidence>
<organism evidence="1">
    <name type="scientific">Bacteroides fragilis</name>
    <dbReference type="NCBI Taxonomy" id="817"/>
    <lineage>
        <taxon>Bacteria</taxon>
        <taxon>Pseudomonadati</taxon>
        <taxon>Bacteroidota</taxon>
        <taxon>Bacteroidia</taxon>
        <taxon>Bacteroidales</taxon>
        <taxon>Bacteroidaceae</taxon>
        <taxon>Bacteroides</taxon>
    </lineage>
</organism>
<accession>A0A0I9SB05</accession>